<accession>A0A0G1S1Z1</accession>
<dbReference type="AlphaFoldDB" id="A0A0G1S1Z1"/>
<sequence>MRGEKDYQEKDLYSHRPVHEILSRPDFKGPFDMTLSNKQARELIVRSYPNFNFDGLEEYNIAGMAARCVRLAKETKKAVDLARAGKTQESLDLARDIKLVGDPNISIAETGIGSAIKATGGNLKMAVSFLGFKDLQNGVEWIEFIVRTWGFTPKEIVDLI</sequence>
<evidence type="ECO:0000313" key="1">
    <source>
        <dbReference type="EMBL" id="KKU63347.1"/>
    </source>
</evidence>
<name>A0A0G1S1Z1_9BACT</name>
<dbReference type="EMBL" id="LCNU01000026">
    <property type="protein sequence ID" value="KKU63347.1"/>
    <property type="molecule type" value="Genomic_DNA"/>
</dbReference>
<proteinExistence type="predicted"/>
<dbReference type="STRING" id="1618364.UX86_C0026G0002"/>
<dbReference type="Proteomes" id="UP000034502">
    <property type="component" value="Unassembled WGS sequence"/>
</dbReference>
<gene>
    <name evidence="1" type="ORF">UX86_C0026G0002</name>
</gene>
<comment type="caution">
    <text evidence="1">The sequence shown here is derived from an EMBL/GenBank/DDBJ whole genome shotgun (WGS) entry which is preliminary data.</text>
</comment>
<organism evidence="1 2">
    <name type="scientific">Candidatus Amesbacteria bacterium GW2011_GWC1_47_15</name>
    <dbReference type="NCBI Taxonomy" id="1618364"/>
    <lineage>
        <taxon>Bacteria</taxon>
        <taxon>Candidatus Amesiibacteriota</taxon>
    </lineage>
</organism>
<evidence type="ECO:0000313" key="2">
    <source>
        <dbReference type="Proteomes" id="UP000034502"/>
    </source>
</evidence>
<protein>
    <submittedName>
        <fullName evidence="1">Uncharacterized protein</fullName>
    </submittedName>
</protein>
<reference evidence="1 2" key="1">
    <citation type="journal article" date="2015" name="Nature">
        <title>rRNA introns, odd ribosomes, and small enigmatic genomes across a large radiation of phyla.</title>
        <authorList>
            <person name="Brown C.T."/>
            <person name="Hug L.A."/>
            <person name="Thomas B.C."/>
            <person name="Sharon I."/>
            <person name="Castelle C.J."/>
            <person name="Singh A."/>
            <person name="Wilkins M.J."/>
            <person name="Williams K.H."/>
            <person name="Banfield J.F."/>
        </authorList>
    </citation>
    <scope>NUCLEOTIDE SEQUENCE [LARGE SCALE GENOMIC DNA]</scope>
</reference>